<dbReference type="InParanoid" id="A0A7J8JV98"/>
<comment type="subunit">
    <text evidence="14">Interacts with FCGRT; this interaction regulates ALB homeostasis. Interacts with TASOR. In plasma, occurs in a covalently-linked complex with chromophore-bound alpha-1-microglobulin; this interaction does not prevent fatty acid binding to ALB.</text>
</comment>
<evidence type="ECO:0000259" key="15">
    <source>
        <dbReference type="PROSITE" id="PS51438"/>
    </source>
</evidence>
<evidence type="ECO:0000256" key="5">
    <source>
        <dbReference type="ARBA" id="ARBA00022685"/>
    </source>
</evidence>
<evidence type="ECO:0000256" key="7">
    <source>
        <dbReference type="ARBA" id="ARBA00022737"/>
    </source>
</evidence>
<gene>
    <name evidence="16" type="ORF">HJG59_007831</name>
</gene>
<evidence type="ECO:0000256" key="13">
    <source>
        <dbReference type="ARBA" id="ARBA00039343"/>
    </source>
</evidence>
<comment type="subcellular location">
    <subcellularLocation>
        <location evidence="1">Secreted</location>
    </subcellularLocation>
</comment>
<dbReference type="PANTHER" id="PTHR11385:SF15">
    <property type="entry name" value="ALBUMIN"/>
    <property type="match status" value="1"/>
</dbReference>
<keyword evidence="10" id="KW-0186">Copper</keyword>
<comment type="caution">
    <text evidence="16">The sequence shown here is derived from an EMBL/GenBank/DDBJ whole genome shotgun (WGS) entry which is preliminary data.</text>
</comment>
<dbReference type="InterPro" id="IPR020858">
    <property type="entry name" value="Serum_albumin-like"/>
</dbReference>
<dbReference type="GO" id="GO:0005737">
    <property type="term" value="C:cytoplasm"/>
    <property type="evidence" value="ECO:0007669"/>
    <property type="project" value="TreeGrafter"/>
</dbReference>
<keyword evidence="4" id="KW-0597">Phosphoprotein</keyword>
<proteinExistence type="predicted"/>
<sequence length="208" mass="23430">MFEVARRNPYFYAPELLCYTQQYKGVLTECCKAADRAACLGPKMDDLQRKLQVSAYREKFKCSTLQKSGESALQKWFVVLLTQKFGGASFETVSTLATDFTKVHKECCHGDLLECADDRFDELKRLVDEPQELVKKCKVYEQLGEYGFQNVALAELLKHKPKATEEQLKTVVGDFTTFLQKCCSAADKEACFAEEGPKLVASSQAVFA</sequence>
<keyword evidence="9" id="KW-0106">Calcium</keyword>
<evidence type="ECO:0000256" key="6">
    <source>
        <dbReference type="ARBA" id="ARBA00022723"/>
    </source>
</evidence>
<evidence type="ECO:0000256" key="4">
    <source>
        <dbReference type="ARBA" id="ARBA00022553"/>
    </source>
</evidence>
<keyword evidence="3" id="KW-0964">Secreted</keyword>
<evidence type="ECO:0000313" key="17">
    <source>
        <dbReference type="Proteomes" id="UP000550707"/>
    </source>
</evidence>
<evidence type="ECO:0000256" key="3">
    <source>
        <dbReference type="ARBA" id="ARBA00022525"/>
    </source>
</evidence>
<evidence type="ECO:0000256" key="12">
    <source>
        <dbReference type="ARBA" id="ARBA00023157"/>
    </source>
</evidence>
<evidence type="ECO:0000256" key="2">
    <source>
        <dbReference type="ARBA" id="ARBA00022481"/>
    </source>
</evidence>
<dbReference type="PROSITE" id="PS51438">
    <property type="entry name" value="ALBUMIN_2"/>
    <property type="match status" value="2"/>
</dbReference>
<dbReference type="Pfam" id="PF00273">
    <property type="entry name" value="Serum_albumin"/>
    <property type="match status" value="3"/>
</dbReference>
<evidence type="ECO:0000256" key="10">
    <source>
        <dbReference type="ARBA" id="ARBA00023008"/>
    </source>
</evidence>
<accession>A0A7J8JV98</accession>
<keyword evidence="17" id="KW-1185">Reference proteome</keyword>
<keyword evidence="2" id="KW-0488">Methylation</keyword>
<dbReference type="PROSITE" id="PS00212">
    <property type="entry name" value="ALBUMIN_1"/>
    <property type="match status" value="2"/>
</dbReference>
<dbReference type="PANTHER" id="PTHR11385">
    <property type="entry name" value="SERUM ALBUMIN-RELATED"/>
    <property type="match status" value="1"/>
</dbReference>
<reference evidence="16 17" key="1">
    <citation type="journal article" date="2020" name="Nature">
        <title>Six reference-quality genomes reveal evolution of bat adaptations.</title>
        <authorList>
            <person name="Jebb D."/>
            <person name="Huang Z."/>
            <person name="Pippel M."/>
            <person name="Hughes G.M."/>
            <person name="Lavrichenko K."/>
            <person name="Devanna P."/>
            <person name="Winkler S."/>
            <person name="Jermiin L.S."/>
            <person name="Skirmuntt E.C."/>
            <person name="Katzourakis A."/>
            <person name="Burkitt-Gray L."/>
            <person name="Ray D.A."/>
            <person name="Sullivan K.A.M."/>
            <person name="Roscito J.G."/>
            <person name="Kirilenko B.M."/>
            <person name="Davalos L.M."/>
            <person name="Corthals A.P."/>
            <person name="Power M.L."/>
            <person name="Jones G."/>
            <person name="Ransome R.D."/>
            <person name="Dechmann D.K.N."/>
            <person name="Locatelli A.G."/>
            <person name="Puechmaille S.J."/>
            <person name="Fedrigo O."/>
            <person name="Jarvis E.D."/>
            <person name="Hiller M."/>
            <person name="Vernes S.C."/>
            <person name="Myers E.W."/>
            <person name="Teeling E.C."/>
        </authorList>
    </citation>
    <scope>NUCLEOTIDE SEQUENCE [LARGE SCALE GENOMIC DNA]</scope>
    <source>
        <strain evidence="16">MMolMol1</strain>
        <tissue evidence="16">Muscle</tissue>
    </source>
</reference>
<keyword evidence="6" id="KW-0479">Metal-binding</keyword>
<evidence type="ECO:0000256" key="9">
    <source>
        <dbReference type="ARBA" id="ARBA00022837"/>
    </source>
</evidence>
<dbReference type="PRINTS" id="PR00802">
    <property type="entry name" value="SERUMALBUMIN"/>
</dbReference>
<dbReference type="GO" id="GO:0046872">
    <property type="term" value="F:metal ion binding"/>
    <property type="evidence" value="ECO:0007669"/>
    <property type="project" value="UniProtKB-KW"/>
</dbReference>
<dbReference type="InterPro" id="IPR000264">
    <property type="entry name" value="ALB/AFP/VDB"/>
</dbReference>
<keyword evidence="11" id="KW-0446">Lipid-binding</keyword>
<feature type="domain" description="Albumin" evidence="15">
    <location>
        <begin position="1"/>
        <end position="48"/>
    </location>
</feature>
<dbReference type="GO" id="GO:0072562">
    <property type="term" value="C:blood microparticle"/>
    <property type="evidence" value="ECO:0007669"/>
    <property type="project" value="TreeGrafter"/>
</dbReference>
<dbReference type="InterPro" id="IPR014760">
    <property type="entry name" value="Serum_albumin_N"/>
</dbReference>
<organism evidence="16 17">
    <name type="scientific">Molossus molossus</name>
    <name type="common">Pallas' mastiff bat</name>
    <name type="synonym">Vespertilio molossus</name>
    <dbReference type="NCBI Taxonomy" id="27622"/>
    <lineage>
        <taxon>Eukaryota</taxon>
        <taxon>Metazoa</taxon>
        <taxon>Chordata</taxon>
        <taxon>Craniata</taxon>
        <taxon>Vertebrata</taxon>
        <taxon>Euteleostomi</taxon>
        <taxon>Mammalia</taxon>
        <taxon>Eutheria</taxon>
        <taxon>Laurasiatheria</taxon>
        <taxon>Chiroptera</taxon>
        <taxon>Yangochiroptera</taxon>
        <taxon>Molossidae</taxon>
        <taxon>Molossus</taxon>
    </lineage>
</organism>
<keyword evidence="5" id="KW-0165">Cleavage on pair of basic residues</keyword>
<protein>
    <recommendedName>
        <fullName evidence="13">Albumin</fullName>
    </recommendedName>
</protein>
<dbReference type="InterPro" id="IPR020857">
    <property type="entry name" value="Serum_albumin_CS"/>
</dbReference>
<dbReference type="AlphaFoldDB" id="A0A7J8JV98"/>
<evidence type="ECO:0000256" key="1">
    <source>
        <dbReference type="ARBA" id="ARBA00004613"/>
    </source>
</evidence>
<evidence type="ECO:0000256" key="11">
    <source>
        <dbReference type="ARBA" id="ARBA00023121"/>
    </source>
</evidence>
<dbReference type="Gene3D" id="1.10.246.10">
    <property type="match status" value="3"/>
</dbReference>
<name>A0A7J8JV98_MOLMO</name>
<dbReference type="EMBL" id="JACASF010000001">
    <property type="protein sequence ID" value="KAF6500777.1"/>
    <property type="molecule type" value="Genomic_DNA"/>
</dbReference>
<evidence type="ECO:0000313" key="16">
    <source>
        <dbReference type="EMBL" id="KAF6500777.1"/>
    </source>
</evidence>
<feature type="domain" description="Albumin" evidence="15">
    <location>
        <begin position="49"/>
        <end position="201"/>
    </location>
</feature>
<dbReference type="GO" id="GO:1903981">
    <property type="term" value="F:enterobactin binding"/>
    <property type="evidence" value="ECO:0007669"/>
    <property type="project" value="TreeGrafter"/>
</dbReference>
<keyword evidence="7" id="KW-0677">Repeat</keyword>
<keyword evidence="8" id="KW-0862">Zinc</keyword>
<keyword evidence="12" id="KW-1015">Disulfide bond</keyword>
<dbReference type="Proteomes" id="UP000550707">
    <property type="component" value="Unassembled WGS sequence"/>
</dbReference>
<evidence type="ECO:0000256" key="8">
    <source>
        <dbReference type="ARBA" id="ARBA00022833"/>
    </source>
</evidence>
<dbReference type="GO" id="GO:0008289">
    <property type="term" value="F:lipid binding"/>
    <property type="evidence" value="ECO:0007669"/>
    <property type="project" value="UniProtKB-KW"/>
</dbReference>
<dbReference type="SUPFAM" id="SSF48552">
    <property type="entry name" value="Serum albumin-like"/>
    <property type="match status" value="2"/>
</dbReference>
<dbReference type="SMART" id="SM00103">
    <property type="entry name" value="ALBUMIN"/>
    <property type="match status" value="1"/>
</dbReference>
<evidence type="ECO:0000256" key="14">
    <source>
        <dbReference type="ARBA" id="ARBA00046891"/>
    </source>
</evidence>